<sequence length="1153" mass="126335">MNGELSNLRLQLQPPGTGEPSQAGQDLPNRPRRKRRWNLPPGGIRFDILGRWREDHVQDSGQPLFACVQMLGNLQRLPSALGELLAVAAPCCLHSSSQLRTAAARALRGAAAAVGAEAVEEELNAAPASVAAIGAARAALQATESGPAPIRCAPSAARSSPLIPDCAVRAEVTPGPSRPRRLNFSPKPSERGFPVNLTQLVAYHSRVNHLRKEWIKDCEKIYGKPKPRKACKQSEPVHSDIAWALIWIAPRASLMAPRVLPFKLEDTCFILVERYGNQSFLKLQDKIIRNFILCKEDGLELPVLLGTNCFGKVFGCLSIAISSMRVQLPVPQWLISIELVKRFLADVFTNTLRTIKDQVCSNWDDLPFNADIEADPAFFGKLQASDLLELHPRLEEEYVSGERRQLFSCKTLLQVQFTSSLKAEAAQIQGLFVDAQSPAPEGTRDASELEADIEAAMEELAAGSQLTESTDWPGRISMLRMRLQEIASRSCNGVPSSLLRTMLVLLWRLALGAEASESEDERLPIQQDGITAARDMPTVEKFPLKVCDENGKLVQLDVCHVAEISAQKIQEGRMGPASVVGQYIADQLAGQRRIQRVGKRFVTRTTANRLGSAGPLLQLDLLHKPASAKNIVEVEVLKGLALSFGTTHRDPRGGSKENNEKKIYAIEEGSFARSLRNSVQRPVTIDQWRLFYAQMDEPVSEIWLRSLRDVARVAFGCKLEEPTKVCCSDQLGELQSKMIDNITPSTQLMKVFSQLYSMAADLEKGSVQQRRTSLSSAASVMRSMLLQAAIMASCRKPLLCIDAVNQEEWPVVDAIEMQALLQVVNAAAKFEKGYEGRGVYAELRGANKEVVKKAAVPWTGEAFFATHLRTGKLGARYLAKAQCAAGLCLIDPVLPCYKQTGAQRRHTDMRIFQGDKENIRNPEPGTVADDPVTCPGPTPEFLLSQELSASLLKAVCEAAAACRSFPAEAFVGLGTGAPFQCLLQTLACLQTLSQQSSAGIRRASGPALLELPPLLAQTMDAVEADSQFVAWLRVARELLSDPSSLEPLGEIHSREDRQALCEWALRFCLRGAQRCANAVSQGSGITAWEVLSEMTALYEVLETRAEGDWLQLLEGVALQLAQTRRAEAVEFARLAAVAGRPMLACLKQLAGRR</sequence>
<feature type="compositionally biased region" description="Polar residues" evidence="1">
    <location>
        <begin position="1"/>
        <end position="10"/>
    </location>
</feature>
<proteinExistence type="predicted"/>
<dbReference type="OrthoDB" id="10567842at2759"/>
<evidence type="ECO:0000313" key="2">
    <source>
        <dbReference type="EMBL" id="OLP83741.1"/>
    </source>
</evidence>
<dbReference type="AlphaFoldDB" id="A0A1Q9CLE1"/>
<dbReference type="EMBL" id="LSRX01001094">
    <property type="protein sequence ID" value="OLP83741.1"/>
    <property type="molecule type" value="Genomic_DNA"/>
</dbReference>
<feature type="region of interest" description="Disordered" evidence="1">
    <location>
        <begin position="1"/>
        <end position="39"/>
    </location>
</feature>
<accession>A0A1Q9CLE1</accession>
<comment type="caution">
    <text evidence="2">The sequence shown here is derived from an EMBL/GenBank/DDBJ whole genome shotgun (WGS) entry which is preliminary data.</text>
</comment>
<evidence type="ECO:0000313" key="3">
    <source>
        <dbReference type="Proteomes" id="UP000186817"/>
    </source>
</evidence>
<keyword evidence="3" id="KW-1185">Reference proteome</keyword>
<evidence type="ECO:0000256" key="1">
    <source>
        <dbReference type="SAM" id="MobiDB-lite"/>
    </source>
</evidence>
<gene>
    <name evidence="2" type="ORF">AK812_SmicGene35458</name>
</gene>
<organism evidence="2 3">
    <name type="scientific">Symbiodinium microadriaticum</name>
    <name type="common">Dinoflagellate</name>
    <name type="synonym">Zooxanthella microadriatica</name>
    <dbReference type="NCBI Taxonomy" id="2951"/>
    <lineage>
        <taxon>Eukaryota</taxon>
        <taxon>Sar</taxon>
        <taxon>Alveolata</taxon>
        <taxon>Dinophyceae</taxon>
        <taxon>Suessiales</taxon>
        <taxon>Symbiodiniaceae</taxon>
        <taxon>Symbiodinium</taxon>
    </lineage>
</organism>
<protein>
    <submittedName>
        <fullName evidence="2">Uncharacterized protein</fullName>
    </submittedName>
</protein>
<dbReference type="Proteomes" id="UP000186817">
    <property type="component" value="Unassembled WGS sequence"/>
</dbReference>
<name>A0A1Q9CLE1_SYMMI</name>
<reference evidence="2 3" key="1">
    <citation type="submission" date="2016-02" db="EMBL/GenBank/DDBJ databases">
        <title>Genome analysis of coral dinoflagellate symbionts highlights evolutionary adaptations to a symbiotic lifestyle.</title>
        <authorList>
            <person name="Aranda M."/>
            <person name="Li Y."/>
            <person name="Liew Y.J."/>
            <person name="Baumgarten S."/>
            <person name="Simakov O."/>
            <person name="Wilson M."/>
            <person name="Piel J."/>
            <person name="Ashoor H."/>
            <person name="Bougouffa S."/>
            <person name="Bajic V.B."/>
            <person name="Ryu T."/>
            <person name="Ravasi T."/>
            <person name="Bayer T."/>
            <person name="Micklem G."/>
            <person name="Kim H."/>
            <person name="Bhak J."/>
            <person name="Lajeunesse T.C."/>
            <person name="Voolstra C.R."/>
        </authorList>
    </citation>
    <scope>NUCLEOTIDE SEQUENCE [LARGE SCALE GENOMIC DNA]</scope>
    <source>
        <strain evidence="2 3">CCMP2467</strain>
    </source>
</reference>